<name>A0ABT9XZF9_9BACI</name>
<dbReference type="RefSeq" id="WP_307409995.1">
    <property type="nucleotide sequence ID" value="NZ_JAUSTW010000005.1"/>
</dbReference>
<dbReference type="Proteomes" id="UP001224122">
    <property type="component" value="Unassembled WGS sequence"/>
</dbReference>
<reference evidence="1 2" key="1">
    <citation type="submission" date="2023-07" db="EMBL/GenBank/DDBJ databases">
        <title>Genomic Encyclopedia of Type Strains, Phase IV (KMG-IV): sequencing the most valuable type-strain genomes for metagenomic binning, comparative biology and taxonomic classification.</title>
        <authorList>
            <person name="Goeker M."/>
        </authorList>
    </citation>
    <scope>NUCLEOTIDE SEQUENCE [LARGE SCALE GENOMIC DNA]</scope>
    <source>
        <strain evidence="1 2">DSM 27594</strain>
    </source>
</reference>
<accession>A0ABT9XZF9</accession>
<protein>
    <submittedName>
        <fullName evidence="1">Uncharacterized protein</fullName>
    </submittedName>
</protein>
<proteinExistence type="predicted"/>
<sequence>MNLSSSGKERIWSRNWWKNASDEIERIDQKVKELLKSDEVQEKVVH</sequence>
<evidence type="ECO:0000313" key="1">
    <source>
        <dbReference type="EMBL" id="MDQ0200307.1"/>
    </source>
</evidence>
<keyword evidence="2" id="KW-1185">Reference proteome</keyword>
<evidence type="ECO:0000313" key="2">
    <source>
        <dbReference type="Proteomes" id="UP001224122"/>
    </source>
</evidence>
<comment type="caution">
    <text evidence="1">The sequence shown here is derived from an EMBL/GenBank/DDBJ whole genome shotgun (WGS) entry which is preliminary data.</text>
</comment>
<gene>
    <name evidence="1" type="ORF">J2S10_003490</name>
</gene>
<organism evidence="1 2">
    <name type="scientific">Neobacillus ginsengisoli</name>
    <dbReference type="NCBI Taxonomy" id="904295"/>
    <lineage>
        <taxon>Bacteria</taxon>
        <taxon>Bacillati</taxon>
        <taxon>Bacillota</taxon>
        <taxon>Bacilli</taxon>
        <taxon>Bacillales</taxon>
        <taxon>Bacillaceae</taxon>
        <taxon>Neobacillus</taxon>
    </lineage>
</organism>
<dbReference type="EMBL" id="JAUSTW010000005">
    <property type="protein sequence ID" value="MDQ0200307.1"/>
    <property type="molecule type" value="Genomic_DNA"/>
</dbReference>